<protein>
    <submittedName>
        <fullName evidence="1">Uncharacterized protein</fullName>
    </submittedName>
</protein>
<name>A0A0W8GA59_9ZZZZ</name>
<reference evidence="1" key="1">
    <citation type="journal article" date="2015" name="Proc. Natl. Acad. Sci. U.S.A.">
        <title>Networks of energetic and metabolic interactions define dynamics in microbial communities.</title>
        <authorList>
            <person name="Embree M."/>
            <person name="Liu J.K."/>
            <person name="Al-Bassam M.M."/>
            <person name="Zengler K."/>
        </authorList>
    </citation>
    <scope>NUCLEOTIDE SEQUENCE</scope>
</reference>
<dbReference type="EMBL" id="LNQE01000010">
    <property type="protein sequence ID" value="KUG30004.1"/>
    <property type="molecule type" value="Genomic_DNA"/>
</dbReference>
<comment type="caution">
    <text evidence="1">The sequence shown here is derived from an EMBL/GenBank/DDBJ whole genome shotgun (WGS) entry which is preliminary data.</text>
</comment>
<proteinExistence type="predicted"/>
<evidence type="ECO:0000313" key="1">
    <source>
        <dbReference type="EMBL" id="KUG30004.1"/>
    </source>
</evidence>
<dbReference type="AlphaFoldDB" id="A0A0W8GA59"/>
<gene>
    <name evidence="1" type="ORF">ASZ90_000070</name>
</gene>
<accession>A0A0W8GA59</accession>
<sequence>MCHAFGINFPSCSRFSSYMLLPLNIFKAKMFSKFAKEVLRNFFI</sequence>
<organism evidence="1">
    <name type="scientific">hydrocarbon metagenome</name>
    <dbReference type="NCBI Taxonomy" id="938273"/>
    <lineage>
        <taxon>unclassified sequences</taxon>
        <taxon>metagenomes</taxon>
        <taxon>ecological metagenomes</taxon>
    </lineage>
</organism>